<evidence type="ECO:0000256" key="2">
    <source>
        <dbReference type="ARBA" id="ARBA00023125"/>
    </source>
</evidence>
<protein>
    <submittedName>
        <fullName evidence="5">Winged helix-turn-helix transcriptional regulator</fullName>
    </submittedName>
</protein>
<dbReference type="InterPro" id="IPR036390">
    <property type="entry name" value="WH_DNA-bd_sf"/>
</dbReference>
<dbReference type="GO" id="GO:0003677">
    <property type="term" value="F:DNA binding"/>
    <property type="evidence" value="ECO:0007669"/>
    <property type="project" value="UniProtKB-KW"/>
</dbReference>
<dbReference type="InterPro" id="IPR036388">
    <property type="entry name" value="WH-like_DNA-bd_sf"/>
</dbReference>
<name>A0A934I0J2_9CLOT</name>
<evidence type="ECO:0000256" key="3">
    <source>
        <dbReference type="ARBA" id="ARBA00023163"/>
    </source>
</evidence>
<keyword evidence="6" id="KW-1185">Reference proteome</keyword>
<keyword evidence="3" id="KW-0804">Transcription</keyword>
<sequence length="150" mass="17559">MNQQLTNYAEEFVDIFRSLHKSFKSHIIKEACNYGFTVPQVLLMHELYHNPGITLNELSKKLSLSKSTVSGIIDRLEKNEYIVKEIPEENRRIVKISLSEKALKHQKWINNIKTQHLSELFNKLGLEETEKIIDAFRKLNDVVTTYNENN</sequence>
<comment type="caution">
    <text evidence="5">The sequence shown here is derived from an EMBL/GenBank/DDBJ whole genome shotgun (WGS) entry which is preliminary data.</text>
</comment>
<dbReference type="PRINTS" id="PR00598">
    <property type="entry name" value="HTHMARR"/>
</dbReference>
<dbReference type="SUPFAM" id="SSF46785">
    <property type="entry name" value="Winged helix' DNA-binding domain"/>
    <property type="match status" value="1"/>
</dbReference>
<dbReference type="GO" id="GO:0003700">
    <property type="term" value="F:DNA-binding transcription factor activity"/>
    <property type="evidence" value="ECO:0007669"/>
    <property type="project" value="InterPro"/>
</dbReference>
<dbReference type="Proteomes" id="UP000622687">
    <property type="component" value="Unassembled WGS sequence"/>
</dbReference>
<dbReference type="RefSeq" id="WP_211144864.1">
    <property type="nucleotide sequence ID" value="NZ_JAEEGB010000045.1"/>
</dbReference>
<dbReference type="PANTHER" id="PTHR42756:SF1">
    <property type="entry name" value="TRANSCRIPTIONAL REPRESSOR OF EMRAB OPERON"/>
    <property type="match status" value="1"/>
</dbReference>
<evidence type="ECO:0000313" key="6">
    <source>
        <dbReference type="Proteomes" id="UP000622687"/>
    </source>
</evidence>
<dbReference type="Pfam" id="PF01047">
    <property type="entry name" value="MarR"/>
    <property type="match status" value="1"/>
</dbReference>
<dbReference type="AlphaFoldDB" id="A0A934I0J2"/>
<evidence type="ECO:0000313" key="5">
    <source>
        <dbReference type="EMBL" id="MBI6875524.1"/>
    </source>
</evidence>
<dbReference type="InterPro" id="IPR023187">
    <property type="entry name" value="Tscrpt_reg_MarR-type_CS"/>
</dbReference>
<proteinExistence type="predicted"/>
<reference evidence="5" key="1">
    <citation type="submission" date="2020-12" db="EMBL/GenBank/DDBJ databases">
        <title>Clostridium thailandense sp. nov., a novel acetogenic bacterium isolated from peat land soil in Thailand.</title>
        <authorList>
            <person name="Chaikitkaew S."/>
            <person name="Birkeland N.K."/>
        </authorList>
    </citation>
    <scope>NUCLEOTIDE SEQUENCE</scope>
    <source>
        <strain evidence="5">DSM 17425</strain>
    </source>
</reference>
<evidence type="ECO:0000256" key="1">
    <source>
        <dbReference type="ARBA" id="ARBA00023015"/>
    </source>
</evidence>
<keyword evidence="1" id="KW-0805">Transcription regulation</keyword>
<dbReference type="PANTHER" id="PTHR42756">
    <property type="entry name" value="TRANSCRIPTIONAL REGULATOR, MARR"/>
    <property type="match status" value="1"/>
</dbReference>
<organism evidence="5 6">
    <name type="scientific">Clostridium aciditolerans</name>
    <dbReference type="NCBI Taxonomy" id="339861"/>
    <lineage>
        <taxon>Bacteria</taxon>
        <taxon>Bacillati</taxon>
        <taxon>Bacillota</taxon>
        <taxon>Clostridia</taxon>
        <taxon>Eubacteriales</taxon>
        <taxon>Clostridiaceae</taxon>
        <taxon>Clostridium</taxon>
    </lineage>
</organism>
<dbReference type="SMART" id="SM00347">
    <property type="entry name" value="HTH_MARR"/>
    <property type="match status" value="1"/>
</dbReference>
<dbReference type="InterPro" id="IPR000835">
    <property type="entry name" value="HTH_MarR-typ"/>
</dbReference>
<dbReference type="PROSITE" id="PS01117">
    <property type="entry name" value="HTH_MARR_1"/>
    <property type="match status" value="1"/>
</dbReference>
<dbReference type="EMBL" id="JAEEGB010000045">
    <property type="protein sequence ID" value="MBI6875524.1"/>
    <property type="molecule type" value="Genomic_DNA"/>
</dbReference>
<gene>
    <name evidence="5" type="ORF">I6U51_22900</name>
</gene>
<keyword evidence="2" id="KW-0238">DNA-binding</keyword>
<evidence type="ECO:0000259" key="4">
    <source>
        <dbReference type="PROSITE" id="PS50995"/>
    </source>
</evidence>
<accession>A0A934I0J2</accession>
<feature type="domain" description="HTH marR-type" evidence="4">
    <location>
        <begin position="12"/>
        <end position="141"/>
    </location>
</feature>
<dbReference type="PROSITE" id="PS50995">
    <property type="entry name" value="HTH_MARR_2"/>
    <property type="match status" value="1"/>
</dbReference>
<dbReference type="Gene3D" id="1.10.10.10">
    <property type="entry name" value="Winged helix-like DNA-binding domain superfamily/Winged helix DNA-binding domain"/>
    <property type="match status" value="1"/>
</dbReference>